<dbReference type="Proteomes" id="UP000326198">
    <property type="component" value="Unassembled WGS sequence"/>
</dbReference>
<sequence length="104" mass="11992">MTFWLGKLVLAPSPFCFFLALEFLGNIYTEYSLYIEKGYARAVVTGSIIPRDPHDRKGRVEMQHGCKWEPNTNSIPFGQARITRLVRMTISTCRFHLAWAEPLI</sequence>
<keyword evidence="2" id="KW-1185">Reference proteome</keyword>
<gene>
    <name evidence="1" type="ORF">BDV26DRAFT_254361</name>
</gene>
<evidence type="ECO:0000313" key="2">
    <source>
        <dbReference type="Proteomes" id="UP000326198"/>
    </source>
</evidence>
<accession>A0A5N7BJW9</accession>
<proteinExistence type="predicted"/>
<dbReference type="EMBL" id="ML736165">
    <property type="protein sequence ID" value="KAE8382102.1"/>
    <property type="molecule type" value="Genomic_DNA"/>
</dbReference>
<name>A0A5N7BJW9_9EURO</name>
<evidence type="ECO:0000313" key="1">
    <source>
        <dbReference type="EMBL" id="KAE8382102.1"/>
    </source>
</evidence>
<reference evidence="1 2" key="1">
    <citation type="submission" date="2019-04" db="EMBL/GenBank/DDBJ databases">
        <title>Friends and foes A comparative genomics studyof 23 Aspergillus species from section Flavi.</title>
        <authorList>
            <consortium name="DOE Joint Genome Institute"/>
            <person name="Kjaerbolling I."/>
            <person name="Vesth T."/>
            <person name="Frisvad J.C."/>
            <person name="Nybo J.L."/>
            <person name="Theobald S."/>
            <person name="Kildgaard S."/>
            <person name="Isbrandt T."/>
            <person name="Kuo A."/>
            <person name="Sato A."/>
            <person name="Lyhne E.K."/>
            <person name="Kogle M.E."/>
            <person name="Wiebenga A."/>
            <person name="Kun R.S."/>
            <person name="Lubbers R.J."/>
            <person name="Makela M.R."/>
            <person name="Barry K."/>
            <person name="Chovatia M."/>
            <person name="Clum A."/>
            <person name="Daum C."/>
            <person name="Haridas S."/>
            <person name="He G."/>
            <person name="LaButti K."/>
            <person name="Lipzen A."/>
            <person name="Mondo S."/>
            <person name="Riley R."/>
            <person name="Salamov A."/>
            <person name="Simmons B.A."/>
            <person name="Magnuson J.K."/>
            <person name="Henrissat B."/>
            <person name="Mortensen U.H."/>
            <person name="Larsen T.O."/>
            <person name="Devries R.P."/>
            <person name="Grigoriev I.V."/>
            <person name="Machida M."/>
            <person name="Baker S.E."/>
            <person name="Andersen M.R."/>
        </authorList>
    </citation>
    <scope>NUCLEOTIDE SEQUENCE [LARGE SCALE GENOMIC DNA]</scope>
    <source>
        <strain evidence="1 2">IBT 29228</strain>
    </source>
</reference>
<protein>
    <submittedName>
        <fullName evidence="1">Uncharacterized protein</fullName>
    </submittedName>
</protein>
<organism evidence="1 2">
    <name type="scientific">Aspergillus bertholletiae</name>
    <dbReference type="NCBI Taxonomy" id="1226010"/>
    <lineage>
        <taxon>Eukaryota</taxon>
        <taxon>Fungi</taxon>
        <taxon>Dikarya</taxon>
        <taxon>Ascomycota</taxon>
        <taxon>Pezizomycotina</taxon>
        <taxon>Eurotiomycetes</taxon>
        <taxon>Eurotiomycetidae</taxon>
        <taxon>Eurotiales</taxon>
        <taxon>Aspergillaceae</taxon>
        <taxon>Aspergillus</taxon>
        <taxon>Aspergillus subgen. Circumdati</taxon>
    </lineage>
</organism>
<dbReference type="AlphaFoldDB" id="A0A5N7BJW9"/>